<proteinExistence type="inferred from homology"/>
<evidence type="ECO:0000256" key="18">
    <source>
        <dbReference type="ARBA" id="ARBA00046982"/>
    </source>
</evidence>
<dbReference type="EC" id="1.14.19.21" evidence="16"/>
<evidence type="ECO:0000256" key="13">
    <source>
        <dbReference type="ARBA" id="ARBA00023221"/>
    </source>
</evidence>
<evidence type="ECO:0000256" key="17">
    <source>
        <dbReference type="ARBA" id="ARBA00030944"/>
    </source>
</evidence>
<evidence type="ECO:0000256" key="1">
    <source>
        <dbReference type="ARBA" id="ARBA00001962"/>
    </source>
</evidence>
<evidence type="ECO:0000256" key="9">
    <source>
        <dbReference type="ARBA" id="ARBA00023002"/>
    </source>
</evidence>
<comment type="subunit">
    <text evidence="18">Homotrimer. The two-component system 3-ketosteroid-9-alpha-monooxygenase is composed of an oxygenase component KshA and a reductase component KshB.</text>
</comment>
<keyword evidence="12" id="KW-0472">Membrane</keyword>
<comment type="cofactor">
    <cofactor evidence="1">
        <name>Fe cation</name>
        <dbReference type="ChEBI" id="CHEBI:24875"/>
    </cofactor>
</comment>
<keyword evidence="9" id="KW-0560">Oxidoreductase</keyword>
<reference evidence="22 23" key="1">
    <citation type="journal article" date="2013" name="Int. J. Syst. Evol. Microbiol.">
        <title>Ilumatobacter nonamiense sp. nov. and Ilumatobacter coccineum sp. nov., isolated from seashore sand.</title>
        <authorList>
            <person name="Matsumoto A."/>
            <person name="Kasai H."/>
            <person name="Matsuo Y."/>
            <person name="Shizuri Y."/>
            <person name="Ichikawa N."/>
            <person name="Fujita N."/>
            <person name="Omura S."/>
            <person name="Takahashi Y."/>
        </authorList>
    </citation>
    <scope>NUCLEOTIDE SEQUENCE [LARGE SCALE GENOMIC DNA]</scope>
    <source>
        <strain evidence="23">NBRC 103263 / KCTC 29153 / YM16-304</strain>
    </source>
</reference>
<dbReference type="Proteomes" id="UP000011863">
    <property type="component" value="Chromosome"/>
</dbReference>
<comment type="similarity">
    <text evidence="15">Belongs to the cholesterol 7-desaturase family.</text>
</comment>
<dbReference type="GO" id="GO:0016020">
    <property type="term" value="C:membrane"/>
    <property type="evidence" value="ECO:0007669"/>
    <property type="project" value="UniProtKB-SubCell"/>
</dbReference>
<keyword evidence="23" id="KW-1185">Reference proteome</keyword>
<dbReference type="Gene3D" id="2.102.10.10">
    <property type="entry name" value="Rieske [2Fe-2S] iron-sulphur domain"/>
    <property type="match status" value="1"/>
</dbReference>
<evidence type="ECO:0000256" key="5">
    <source>
        <dbReference type="ARBA" id="ARBA00022714"/>
    </source>
</evidence>
<evidence type="ECO:0000256" key="20">
    <source>
        <dbReference type="ARBA" id="ARBA00049548"/>
    </source>
</evidence>
<keyword evidence="5" id="KW-0001">2Fe-2S</keyword>
<evidence type="ECO:0000256" key="4">
    <source>
        <dbReference type="ARBA" id="ARBA00022692"/>
    </source>
</evidence>
<evidence type="ECO:0000256" key="2">
    <source>
        <dbReference type="ARBA" id="ARBA00004370"/>
    </source>
</evidence>
<evidence type="ECO:0000256" key="16">
    <source>
        <dbReference type="ARBA" id="ARBA00026095"/>
    </source>
</evidence>
<evidence type="ECO:0000256" key="10">
    <source>
        <dbReference type="ARBA" id="ARBA00023004"/>
    </source>
</evidence>
<comment type="subcellular location">
    <subcellularLocation>
        <location evidence="2">Membrane</location>
    </subcellularLocation>
</comment>
<dbReference type="InterPro" id="IPR036922">
    <property type="entry name" value="Rieske_2Fe-2S_sf"/>
</dbReference>
<sequence length="316" mass="35070">MIDASIGARRFPKPIPFGWFSIGRERDLPAGVRDGDDVHAFQAVGRELVAWHDGGAYRVADAFCPHLGAHLGVGGRVDDGCIVCPFHEWTFDGSGANASIPYAERTNAKAQLRMYPTDARDGHVRFWYHPDPVMPPAWEIPTLIDEAMVHCGSAEWTVRSAWQEMAENSIDMAHFVSIHGSAEMGEVGSVDGDGPIRKVVNITKYTTAQGVIDGQLKVEMYGPGTSVTRFELFGKINLLSTTTPIDDQHCIIRMDFFHGGDDTSASISEPFAAEVERQFEQDVPIWENKRFVESPALAPNEKPITDFRRWASQFYA</sequence>
<keyword evidence="10" id="KW-0408">Iron</keyword>
<dbReference type="GO" id="GO:0008203">
    <property type="term" value="P:cholesterol metabolic process"/>
    <property type="evidence" value="ECO:0007669"/>
    <property type="project" value="InterPro"/>
</dbReference>
<keyword evidence="13" id="KW-0753">Steroid metabolism</keyword>
<evidence type="ECO:0000256" key="15">
    <source>
        <dbReference type="ARBA" id="ARBA00025729"/>
    </source>
</evidence>
<dbReference type="InterPro" id="IPR050584">
    <property type="entry name" value="Cholesterol_7-desaturase"/>
</dbReference>
<protein>
    <recommendedName>
        <fullName evidence="16">cholesterol 7-desaturase</fullName>
        <ecNumber evidence="16">1.14.19.21</ecNumber>
    </recommendedName>
    <alternativeName>
        <fullName evidence="17">Rieske-type oxygenase</fullName>
    </alternativeName>
</protein>
<comment type="catalytic activity">
    <reaction evidence="20">
        <text>cholesterol + NADPH + O2 + H(+) = 7-dehydrocholesterol + NADP(+) + 2 H2O</text>
        <dbReference type="Rhea" id="RHEA:45024"/>
        <dbReference type="ChEBI" id="CHEBI:15377"/>
        <dbReference type="ChEBI" id="CHEBI:15378"/>
        <dbReference type="ChEBI" id="CHEBI:15379"/>
        <dbReference type="ChEBI" id="CHEBI:16113"/>
        <dbReference type="ChEBI" id="CHEBI:17759"/>
        <dbReference type="ChEBI" id="CHEBI:57783"/>
        <dbReference type="ChEBI" id="CHEBI:58349"/>
        <dbReference type="EC" id="1.14.19.21"/>
    </reaction>
    <physiologicalReaction direction="left-to-right" evidence="20">
        <dbReference type="Rhea" id="RHEA:45025"/>
    </physiologicalReaction>
</comment>
<dbReference type="PANTHER" id="PTHR21266">
    <property type="entry name" value="IRON-SULFUR DOMAIN CONTAINING PROTEIN"/>
    <property type="match status" value="1"/>
</dbReference>
<dbReference type="InterPro" id="IPR017941">
    <property type="entry name" value="Rieske_2Fe-2S"/>
</dbReference>
<evidence type="ECO:0000259" key="21">
    <source>
        <dbReference type="PROSITE" id="PS51296"/>
    </source>
</evidence>
<keyword evidence="7" id="KW-0442">Lipid degradation</keyword>
<dbReference type="PROSITE" id="PS51296">
    <property type="entry name" value="RIESKE"/>
    <property type="match status" value="1"/>
</dbReference>
<dbReference type="GO" id="GO:0170056">
    <property type="term" value="F:cholesterol 7-desaturase [NAD(P)H] activity"/>
    <property type="evidence" value="ECO:0007669"/>
    <property type="project" value="UniProtKB-EC"/>
</dbReference>
<dbReference type="RefSeq" id="WP_015439659.1">
    <property type="nucleotide sequence ID" value="NC_020520.1"/>
</dbReference>
<evidence type="ECO:0000256" key="19">
    <source>
        <dbReference type="ARBA" id="ARBA00047853"/>
    </source>
</evidence>
<gene>
    <name evidence="22" type="ORF">YM304_00970</name>
</gene>
<evidence type="ECO:0000256" key="6">
    <source>
        <dbReference type="ARBA" id="ARBA00022723"/>
    </source>
</evidence>
<dbReference type="GO" id="GO:0016042">
    <property type="term" value="P:lipid catabolic process"/>
    <property type="evidence" value="ECO:0007669"/>
    <property type="project" value="UniProtKB-KW"/>
</dbReference>
<dbReference type="Pfam" id="PF19298">
    <property type="entry name" value="KshA_C"/>
    <property type="match status" value="1"/>
</dbReference>
<organism evidence="22 23">
    <name type="scientific">Ilumatobacter coccineus (strain NBRC 103263 / KCTC 29153 / YM16-304)</name>
    <dbReference type="NCBI Taxonomy" id="1313172"/>
    <lineage>
        <taxon>Bacteria</taxon>
        <taxon>Bacillati</taxon>
        <taxon>Actinomycetota</taxon>
        <taxon>Acidimicrobiia</taxon>
        <taxon>Acidimicrobiales</taxon>
        <taxon>Ilumatobacteraceae</taxon>
        <taxon>Ilumatobacter</taxon>
    </lineage>
</organism>
<dbReference type="EMBL" id="AP012057">
    <property type="protein sequence ID" value="BAN00411.1"/>
    <property type="molecule type" value="Genomic_DNA"/>
</dbReference>
<dbReference type="Pfam" id="PF00355">
    <property type="entry name" value="Rieske"/>
    <property type="match status" value="1"/>
</dbReference>
<keyword evidence="6" id="KW-0479">Metal-binding</keyword>
<evidence type="ECO:0000256" key="7">
    <source>
        <dbReference type="ARBA" id="ARBA00022963"/>
    </source>
</evidence>
<accession>A0A6C7E047</accession>
<dbReference type="GO" id="GO:0051537">
    <property type="term" value="F:2 iron, 2 sulfur cluster binding"/>
    <property type="evidence" value="ECO:0007669"/>
    <property type="project" value="UniProtKB-KW"/>
</dbReference>
<dbReference type="SUPFAM" id="SSF55961">
    <property type="entry name" value="Bet v1-like"/>
    <property type="match status" value="1"/>
</dbReference>
<keyword evidence="13" id="KW-0443">Lipid metabolism</keyword>
<comment type="pathway">
    <text evidence="14">Steroid hormone biosynthesis; dafachronic acid biosynthesis.</text>
</comment>
<dbReference type="KEGG" id="aym:YM304_00970"/>
<dbReference type="GO" id="GO:0046872">
    <property type="term" value="F:metal ion binding"/>
    <property type="evidence" value="ECO:0007669"/>
    <property type="project" value="UniProtKB-KW"/>
</dbReference>
<evidence type="ECO:0000256" key="14">
    <source>
        <dbReference type="ARBA" id="ARBA00025712"/>
    </source>
</evidence>
<feature type="domain" description="Rieske" evidence="21">
    <location>
        <begin position="19"/>
        <end position="126"/>
    </location>
</feature>
<dbReference type="OrthoDB" id="5243643at2"/>
<evidence type="ECO:0000256" key="8">
    <source>
        <dbReference type="ARBA" id="ARBA00022989"/>
    </source>
</evidence>
<evidence type="ECO:0000313" key="22">
    <source>
        <dbReference type="EMBL" id="BAN00411.1"/>
    </source>
</evidence>
<dbReference type="Gene3D" id="3.90.380.10">
    <property type="entry name" value="Naphthalene 1,2-dioxygenase Alpha Subunit, Chain A, domain 1"/>
    <property type="match status" value="1"/>
</dbReference>
<keyword evidence="8" id="KW-1133">Transmembrane helix</keyword>
<keyword evidence="11" id="KW-0411">Iron-sulfur</keyword>
<comment type="catalytic activity">
    <reaction evidence="19">
        <text>cholesterol + NADH + O2 + H(+) = 7-dehydrocholesterol + NAD(+) + 2 H2O</text>
        <dbReference type="Rhea" id="RHEA:51644"/>
        <dbReference type="ChEBI" id="CHEBI:15377"/>
        <dbReference type="ChEBI" id="CHEBI:15378"/>
        <dbReference type="ChEBI" id="CHEBI:15379"/>
        <dbReference type="ChEBI" id="CHEBI:16113"/>
        <dbReference type="ChEBI" id="CHEBI:17759"/>
        <dbReference type="ChEBI" id="CHEBI:57540"/>
        <dbReference type="ChEBI" id="CHEBI:57945"/>
        <dbReference type="EC" id="1.14.19.21"/>
    </reaction>
    <physiologicalReaction direction="left-to-right" evidence="19">
        <dbReference type="Rhea" id="RHEA:51645"/>
    </physiologicalReaction>
</comment>
<dbReference type="GO" id="GO:0005737">
    <property type="term" value="C:cytoplasm"/>
    <property type="evidence" value="ECO:0007669"/>
    <property type="project" value="TreeGrafter"/>
</dbReference>
<evidence type="ECO:0000256" key="3">
    <source>
        <dbReference type="ARBA" id="ARBA00004972"/>
    </source>
</evidence>
<evidence type="ECO:0000256" key="11">
    <source>
        <dbReference type="ARBA" id="ARBA00023014"/>
    </source>
</evidence>
<dbReference type="SUPFAM" id="SSF50022">
    <property type="entry name" value="ISP domain"/>
    <property type="match status" value="1"/>
</dbReference>
<comment type="pathway">
    <text evidence="3">Hormone biosynthesis.</text>
</comment>
<dbReference type="AlphaFoldDB" id="A0A6C7E047"/>
<dbReference type="InterPro" id="IPR045605">
    <property type="entry name" value="KshA-like_C"/>
</dbReference>
<evidence type="ECO:0000313" key="23">
    <source>
        <dbReference type="Proteomes" id="UP000011863"/>
    </source>
</evidence>
<name>A0A6C7E047_ILUCY</name>
<keyword evidence="4" id="KW-0812">Transmembrane</keyword>
<dbReference type="PANTHER" id="PTHR21266:SF32">
    <property type="entry name" value="CHOLESTEROL 7-DESATURASE NVD"/>
    <property type="match status" value="1"/>
</dbReference>
<evidence type="ECO:0000256" key="12">
    <source>
        <dbReference type="ARBA" id="ARBA00023136"/>
    </source>
</evidence>
<dbReference type="GO" id="GO:0004497">
    <property type="term" value="F:monooxygenase activity"/>
    <property type="evidence" value="ECO:0007669"/>
    <property type="project" value="UniProtKB-ARBA"/>
</dbReference>